<dbReference type="Pfam" id="PF20240">
    <property type="entry name" value="DUF6597"/>
    <property type="match status" value="1"/>
</dbReference>
<dbReference type="SMART" id="SM00342">
    <property type="entry name" value="HTH_ARAC"/>
    <property type="match status" value="1"/>
</dbReference>
<dbReference type="RefSeq" id="WP_262683141.1">
    <property type="nucleotide sequence ID" value="NZ_JAOQIO010000011.1"/>
</dbReference>
<dbReference type="PANTHER" id="PTHR46796:SF13">
    <property type="entry name" value="HTH-TYPE TRANSCRIPTIONAL ACTIVATOR RHAS"/>
    <property type="match status" value="1"/>
</dbReference>
<reference evidence="5 6" key="1">
    <citation type="submission" date="2022-09" db="EMBL/GenBank/DDBJ databases">
        <authorList>
            <person name="Han X.L."/>
            <person name="Wang Q."/>
            <person name="Lu T."/>
        </authorList>
    </citation>
    <scope>NUCLEOTIDE SEQUENCE [LARGE SCALE GENOMIC DNA]</scope>
    <source>
        <strain evidence="5 6">WQ 127069</strain>
    </source>
</reference>
<sequence>MNANIPQPSMGILNINGSEDKFRLVRYAPSEEIGLFVKHYWIVSWDLTGQEPYWQDVIPNPCVNLVIQKNHTGIYGAAKYKYSKLLEGKGSVFGVKFKPGGFYPFIKKSVSELASQPLDISNVFDVETLAVEDAILSQDDAGSMVELAESFIKPKLPEKDETVALINRIIDRIVDEKEITKVDDICASFAINKRQLQRIFDQYVGISPKWVIKLYRLQNAAETIDHDRNYDRLKLSADLCYHDQSHFIKDFKAIIGKTPDAYAKQ</sequence>
<feature type="domain" description="HTH araC/xylS-type" evidence="4">
    <location>
        <begin position="164"/>
        <end position="265"/>
    </location>
</feature>
<dbReference type="InterPro" id="IPR046532">
    <property type="entry name" value="DUF6597"/>
</dbReference>
<proteinExistence type="predicted"/>
<gene>
    <name evidence="5" type="ORF">OB236_05650</name>
</gene>
<evidence type="ECO:0000256" key="3">
    <source>
        <dbReference type="ARBA" id="ARBA00023163"/>
    </source>
</evidence>
<dbReference type="PROSITE" id="PS01124">
    <property type="entry name" value="HTH_ARAC_FAMILY_2"/>
    <property type="match status" value="1"/>
</dbReference>
<keyword evidence="2" id="KW-0238">DNA-binding</keyword>
<evidence type="ECO:0000259" key="4">
    <source>
        <dbReference type="PROSITE" id="PS01124"/>
    </source>
</evidence>
<dbReference type="EMBL" id="JAOQIO010000011">
    <property type="protein sequence ID" value="MCU6791610.1"/>
    <property type="molecule type" value="Genomic_DNA"/>
</dbReference>
<accession>A0ABT2UAF2</accession>
<keyword evidence="1" id="KW-0805">Transcription regulation</keyword>
<comment type="caution">
    <text evidence="5">The sequence shown here is derived from an EMBL/GenBank/DDBJ whole genome shotgun (WGS) entry which is preliminary data.</text>
</comment>
<dbReference type="InterPro" id="IPR050204">
    <property type="entry name" value="AraC_XylS_family_regulators"/>
</dbReference>
<dbReference type="Gene3D" id="1.10.10.60">
    <property type="entry name" value="Homeodomain-like"/>
    <property type="match status" value="1"/>
</dbReference>
<keyword evidence="6" id="KW-1185">Reference proteome</keyword>
<protein>
    <submittedName>
        <fullName evidence="5">Helix-turn-helix domain-containing protein</fullName>
    </submittedName>
</protein>
<evidence type="ECO:0000256" key="2">
    <source>
        <dbReference type="ARBA" id="ARBA00023125"/>
    </source>
</evidence>
<name>A0ABT2UAF2_9BACL</name>
<dbReference type="Proteomes" id="UP001652445">
    <property type="component" value="Unassembled WGS sequence"/>
</dbReference>
<evidence type="ECO:0000256" key="1">
    <source>
        <dbReference type="ARBA" id="ARBA00023015"/>
    </source>
</evidence>
<dbReference type="PANTHER" id="PTHR46796">
    <property type="entry name" value="HTH-TYPE TRANSCRIPTIONAL ACTIVATOR RHAS-RELATED"/>
    <property type="match status" value="1"/>
</dbReference>
<dbReference type="Pfam" id="PF12833">
    <property type="entry name" value="HTH_18"/>
    <property type="match status" value="1"/>
</dbReference>
<organism evidence="5 6">
    <name type="scientific">Paenibacillus baimaensis</name>
    <dbReference type="NCBI Taxonomy" id="2982185"/>
    <lineage>
        <taxon>Bacteria</taxon>
        <taxon>Bacillati</taxon>
        <taxon>Bacillota</taxon>
        <taxon>Bacilli</taxon>
        <taxon>Bacillales</taxon>
        <taxon>Paenibacillaceae</taxon>
        <taxon>Paenibacillus</taxon>
    </lineage>
</organism>
<keyword evidence="3" id="KW-0804">Transcription</keyword>
<evidence type="ECO:0000313" key="6">
    <source>
        <dbReference type="Proteomes" id="UP001652445"/>
    </source>
</evidence>
<evidence type="ECO:0000313" key="5">
    <source>
        <dbReference type="EMBL" id="MCU6791610.1"/>
    </source>
</evidence>
<dbReference type="InterPro" id="IPR018060">
    <property type="entry name" value="HTH_AraC"/>
</dbReference>